<evidence type="ECO:0000256" key="1">
    <source>
        <dbReference type="SAM" id="MobiDB-lite"/>
    </source>
</evidence>
<dbReference type="AlphaFoldDB" id="A0A5B7IP43"/>
<comment type="caution">
    <text evidence="2">The sequence shown here is derived from an EMBL/GenBank/DDBJ whole genome shotgun (WGS) entry which is preliminary data.</text>
</comment>
<dbReference type="EMBL" id="VSRR010063614">
    <property type="protein sequence ID" value="MPC83829.1"/>
    <property type="molecule type" value="Genomic_DNA"/>
</dbReference>
<accession>A0A5B7IP43</accession>
<organism evidence="2 3">
    <name type="scientific">Portunus trituberculatus</name>
    <name type="common">Swimming crab</name>
    <name type="synonym">Neptunus trituberculatus</name>
    <dbReference type="NCBI Taxonomy" id="210409"/>
    <lineage>
        <taxon>Eukaryota</taxon>
        <taxon>Metazoa</taxon>
        <taxon>Ecdysozoa</taxon>
        <taxon>Arthropoda</taxon>
        <taxon>Crustacea</taxon>
        <taxon>Multicrustacea</taxon>
        <taxon>Malacostraca</taxon>
        <taxon>Eumalacostraca</taxon>
        <taxon>Eucarida</taxon>
        <taxon>Decapoda</taxon>
        <taxon>Pleocyemata</taxon>
        <taxon>Brachyura</taxon>
        <taxon>Eubrachyura</taxon>
        <taxon>Portunoidea</taxon>
        <taxon>Portunidae</taxon>
        <taxon>Portuninae</taxon>
        <taxon>Portunus</taxon>
    </lineage>
</organism>
<proteinExistence type="predicted"/>
<evidence type="ECO:0000313" key="3">
    <source>
        <dbReference type="Proteomes" id="UP000324222"/>
    </source>
</evidence>
<evidence type="ECO:0000313" key="2">
    <source>
        <dbReference type="EMBL" id="MPC83829.1"/>
    </source>
</evidence>
<feature type="region of interest" description="Disordered" evidence="1">
    <location>
        <begin position="151"/>
        <end position="186"/>
    </location>
</feature>
<protein>
    <submittedName>
        <fullName evidence="2">Uncharacterized protein</fullName>
    </submittedName>
</protein>
<keyword evidence="3" id="KW-1185">Reference proteome</keyword>
<feature type="compositionally biased region" description="Basic residues" evidence="1">
    <location>
        <begin position="156"/>
        <end position="165"/>
    </location>
</feature>
<gene>
    <name evidence="2" type="ORF">E2C01_078548</name>
</gene>
<dbReference type="Proteomes" id="UP000324222">
    <property type="component" value="Unassembled WGS sequence"/>
</dbReference>
<sequence>MHVITLVSMAGNGYVALENDANEDMQIAEGKSLKGGDAAAMMEGHEESGAARRTWRACTGKPQLLAGSGLALVPLVIGAKMIARTAAPVTPFTMGGDSVEMRSLGMAQITLENFNWDSPAGGAREEFNNIGEGRGKVRAVEEAVTVNGEHQSVTSCRRRQGKYRQGRPASCSSIKLHYPRSAPPAH</sequence>
<name>A0A5B7IP43_PORTR</name>
<reference evidence="2 3" key="1">
    <citation type="submission" date="2019-05" db="EMBL/GenBank/DDBJ databases">
        <title>Another draft genome of Portunus trituberculatus and its Hox gene families provides insights of decapod evolution.</title>
        <authorList>
            <person name="Jeong J.-H."/>
            <person name="Song I."/>
            <person name="Kim S."/>
            <person name="Choi T."/>
            <person name="Kim D."/>
            <person name="Ryu S."/>
            <person name="Kim W."/>
        </authorList>
    </citation>
    <scope>NUCLEOTIDE SEQUENCE [LARGE SCALE GENOMIC DNA]</scope>
    <source>
        <tissue evidence="2">Muscle</tissue>
    </source>
</reference>